<evidence type="ECO:0000313" key="13">
    <source>
        <dbReference type="Ensembl" id="ENSSHAP00000017260.2"/>
    </source>
</evidence>
<evidence type="ECO:0000256" key="11">
    <source>
        <dbReference type="PROSITE-ProRule" id="PRU00221"/>
    </source>
</evidence>
<dbReference type="KEGG" id="shr:100930419"/>
<reference evidence="13" key="2">
    <citation type="submission" date="2025-08" db="UniProtKB">
        <authorList>
            <consortium name="Ensembl"/>
        </authorList>
    </citation>
    <scope>IDENTIFICATION</scope>
</reference>
<feature type="repeat" description="WD" evidence="11">
    <location>
        <begin position="357"/>
        <end position="391"/>
    </location>
</feature>
<keyword evidence="3 11" id="KW-0853">WD repeat</keyword>
<dbReference type="SUPFAM" id="SSF50978">
    <property type="entry name" value="WD40 repeat-like"/>
    <property type="match status" value="3"/>
</dbReference>
<dbReference type="HOGENOM" id="CLU_002615_0_0_1"/>
<dbReference type="GeneTree" id="ENSGT00420000029923"/>
<reference evidence="13 14" key="1">
    <citation type="journal article" date="2011" name="Proc. Natl. Acad. Sci. U.S.A.">
        <title>Genetic diversity and population structure of the endangered marsupial Sarcophilus harrisii (Tasmanian devil).</title>
        <authorList>
            <person name="Miller W."/>
            <person name="Hayes V.M."/>
            <person name="Ratan A."/>
            <person name="Petersen D.C."/>
            <person name="Wittekindt N.E."/>
            <person name="Miller J."/>
            <person name="Walenz B."/>
            <person name="Knight J."/>
            <person name="Qi J."/>
            <person name="Zhao F."/>
            <person name="Wang Q."/>
            <person name="Bedoya-Reina O.C."/>
            <person name="Katiyar N."/>
            <person name="Tomsho L.P."/>
            <person name="Kasson L.M."/>
            <person name="Hardie R.A."/>
            <person name="Woodbridge P."/>
            <person name="Tindall E.A."/>
            <person name="Bertelsen M.F."/>
            <person name="Dixon D."/>
            <person name="Pyecroft S."/>
            <person name="Helgen K.M."/>
            <person name="Lesk A.M."/>
            <person name="Pringle T.H."/>
            <person name="Patterson N."/>
            <person name="Zhang Y."/>
            <person name="Kreiss A."/>
            <person name="Woods G.M."/>
            <person name="Jones M.E."/>
            <person name="Schuster S.C."/>
        </authorList>
    </citation>
    <scope>NUCLEOTIDE SEQUENCE [LARGE SCALE GENOMIC DNA]</scope>
</reference>
<evidence type="ECO:0000256" key="8">
    <source>
        <dbReference type="ARBA" id="ARBA00041816"/>
    </source>
</evidence>
<proteinExistence type="inferred from homology"/>
<name>G3WPA5_SARHA</name>
<dbReference type="OrthoDB" id="5594999at2759"/>
<dbReference type="PROSITE" id="PS50082">
    <property type="entry name" value="WD_REPEATS_2"/>
    <property type="match status" value="2"/>
</dbReference>
<sequence length="1164" mass="126851">MKLANDCRLRKAPLGTPVRNGPLIGCGAALGLCARVGRLSGPCVRAPRPVCAPVMESPRGKADSLLLLAPITALECVGDRVVAGEGPNLLIYCLKTGGQLIVTQFVPSVLHHYYIHGIRELQSPASAQASETTLAVFGSKGLRVLTLSWGEEAVKLTWLSQLCELHDWIWDLHWIQVPGKASPALVLALGHNSVVLYDHLHQQALQEVHCDEVCMIYSACLVGKDWQELVLVAGTVFNQLVIWHPADSTSEKRRVGVERRISGHAGVIFSICYLENKGLLASASDDRSVRVWNVGDLRNPHSLVQCVLVCYGHQSRVWSVKLLDNSIISIGEDSACIVWNYVGEIIQNFKGHKGRSIRAVAIHKTQAWVVTGGADSGIRLWPLKGKRLLDNSLLPLDFSAFTKKGSPKAVTLVSPSWLLVMTDLGAVYLYDLTVKQWKFILDDVNYQSYSLLTAVELPGGGVVCALGNLEGHVKIFSLGYPQEARDLKLYKGKVHSLSWVPRQPQDAGRNALCCALFASGPEGVVLWLDVSLGPSGRLDKVEERRRYVLPLCKHRWHTCLTFLPQGDLLVCGDRRGSLLLFPCGAATTEPSGEERGGRESGSDTDSEEDRRVSGEGAPIDLLFGIHGKQGVTSVTFHRGYIYSTGRDGSFQQLCVQGRRLRPLWKRKPCKGLDWLAGLSFTPDGNLLVLGFHSTDFVVWSPSTHEKLHVVPCGGGHRSWGYAHSPATMVFAYIKAGDVLVYEVHEERSCCPAVLKESLHGRELTCVRHVGAVRTQKGGHTIDILATSSEDTTVNILAFGAASSGAFLLATINNHISSVRTLALGGPHPDGGEPQARLQTLLFSAGSRAEMQCYQLLVTPDPSTQAGLACQLTHLVSHRLDEHWDRQKNKHKVIKMDPETRYMSIVVVTSPWQSPGLVLAAACSDGSVRLFLVDELARKAQLFAESFYHQRCVLKIQTLTYEAGAGTRGVVLCSAATDGSIAFWDITAILDRAPQVLESPGRMQPPCDLGRPCLTVQAHSCGVNSLHIRETRAGQYLVASGSDDGSIHVCLVAVKMPLIPQGPSQEDGKFIPESRVHVVQKFSVVSAHAAHVTGLRVLRPDLLVSASVDQRLTFWSLGPTGLTFVSSRVCHVADVAEMDCWTSGPCQSYRCILSGQGLEIIQWTG</sequence>
<gene>
    <name evidence="13" type="primary">WDR6</name>
</gene>
<evidence type="ECO:0000256" key="6">
    <source>
        <dbReference type="ARBA" id="ARBA00038255"/>
    </source>
</evidence>
<dbReference type="STRING" id="9305.ENSSHAP00000017260"/>
<dbReference type="GeneID" id="100930419"/>
<dbReference type="PANTHER" id="PTHR14344:SF3">
    <property type="entry name" value="WD REPEAT-CONTAINING PROTEIN 6"/>
    <property type="match status" value="1"/>
</dbReference>
<evidence type="ECO:0000256" key="7">
    <source>
        <dbReference type="ARBA" id="ARBA00040154"/>
    </source>
</evidence>
<comment type="subcellular location">
    <subcellularLocation>
        <location evidence="1">Cytoplasm</location>
    </subcellularLocation>
</comment>
<evidence type="ECO:0000256" key="10">
    <source>
        <dbReference type="ARBA" id="ARBA00047056"/>
    </source>
</evidence>
<dbReference type="InterPro" id="IPR015943">
    <property type="entry name" value="WD40/YVTN_repeat-like_dom_sf"/>
</dbReference>
<dbReference type="eggNOG" id="KOG0974">
    <property type="taxonomic scope" value="Eukaryota"/>
</dbReference>
<dbReference type="SMART" id="SM00320">
    <property type="entry name" value="WD40"/>
    <property type="match status" value="9"/>
</dbReference>
<keyword evidence="2" id="KW-0963">Cytoplasm</keyword>
<dbReference type="Gene3D" id="2.130.10.10">
    <property type="entry name" value="YVTN repeat-like/Quinoprotein amine dehydrogenase"/>
    <property type="match status" value="4"/>
</dbReference>
<dbReference type="RefSeq" id="XP_031815377.1">
    <property type="nucleotide sequence ID" value="XM_031959517.1"/>
</dbReference>
<evidence type="ECO:0000256" key="3">
    <source>
        <dbReference type="ARBA" id="ARBA00022574"/>
    </source>
</evidence>
<keyword evidence="14" id="KW-1185">Reference proteome</keyword>
<dbReference type="InterPro" id="IPR051973">
    <property type="entry name" value="tRNA_Anticodon_Mtase-Reg"/>
</dbReference>
<evidence type="ECO:0000256" key="4">
    <source>
        <dbReference type="ARBA" id="ARBA00022694"/>
    </source>
</evidence>
<comment type="similarity">
    <text evidence="6">Belongs to the WD repeat WDR6 family.</text>
</comment>
<dbReference type="GO" id="GO:0005737">
    <property type="term" value="C:cytoplasm"/>
    <property type="evidence" value="ECO:0007669"/>
    <property type="project" value="UniProtKB-SubCell"/>
</dbReference>
<dbReference type="GO" id="GO:0030488">
    <property type="term" value="P:tRNA methylation"/>
    <property type="evidence" value="ECO:0007669"/>
    <property type="project" value="TreeGrafter"/>
</dbReference>
<dbReference type="Ensembl" id="ENSSHAT00000017404.2">
    <property type="protein sequence ID" value="ENSSHAP00000017260.2"/>
    <property type="gene ID" value="ENSSHAG00000014674.2"/>
</dbReference>
<reference evidence="13" key="3">
    <citation type="submission" date="2025-09" db="UniProtKB">
        <authorList>
            <consortium name="Ensembl"/>
        </authorList>
    </citation>
    <scope>IDENTIFICATION</scope>
</reference>
<dbReference type="Pfam" id="PF00400">
    <property type="entry name" value="WD40"/>
    <property type="match status" value="3"/>
</dbReference>
<keyword evidence="4" id="KW-0819">tRNA processing</keyword>
<feature type="region of interest" description="Disordered" evidence="12">
    <location>
        <begin position="587"/>
        <end position="612"/>
    </location>
</feature>
<evidence type="ECO:0000256" key="12">
    <source>
        <dbReference type="SAM" id="MobiDB-lite"/>
    </source>
</evidence>
<dbReference type="CTD" id="11180"/>
<feature type="repeat" description="WD" evidence="11">
    <location>
        <begin position="261"/>
        <end position="294"/>
    </location>
</feature>
<dbReference type="InterPro" id="IPR019775">
    <property type="entry name" value="WD40_repeat_CS"/>
</dbReference>
<dbReference type="Proteomes" id="UP000007648">
    <property type="component" value="Unassembled WGS sequence"/>
</dbReference>
<organism evidence="13 14">
    <name type="scientific">Sarcophilus harrisii</name>
    <name type="common">Tasmanian devil</name>
    <name type="synonym">Sarcophilus laniarius</name>
    <dbReference type="NCBI Taxonomy" id="9305"/>
    <lineage>
        <taxon>Eukaryota</taxon>
        <taxon>Metazoa</taxon>
        <taxon>Chordata</taxon>
        <taxon>Craniata</taxon>
        <taxon>Vertebrata</taxon>
        <taxon>Euteleostomi</taxon>
        <taxon>Mammalia</taxon>
        <taxon>Metatheria</taxon>
        <taxon>Dasyuromorphia</taxon>
        <taxon>Dasyuridae</taxon>
        <taxon>Sarcophilus</taxon>
    </lineage>
</organism>
<evidence type="ECO:0000256" key="5">
    <source>
        <dbReference type="ARBA" id="ARBA00022737"/>
    </source>
</evidence>
<dbReference type="PROSITE" id="PS50294">
    <property type="entry name" value="WD_REPEATS_REGION"/>
    <property type="match status" value="1"/>
</dbReference>
<evidence type="ECO:0000313" key="14">
    <source>
        <dbReference type="Proteomes" id="UP000007648"/>
    </source>
</evidence>
<evidence type="ECO:0000256" key="1">
    <source>
        <dbReference type="ARBA" id="ARBA00004496"/>
    </source>
</evidence>
<dbReference type="AlphaFoldDB" id="G3WPA5"/>
<dbReference type="FunCoup" id="G3WPA5">
    <property type="interactions" value="2131"/>
</dbReference>
<feature type="compositionally biased region" description="Basic and acidic residues" evidence="12">
    <location>
        <begin position="592"/>
        <end position="601"/>
    </location>
</feature>
<dbReference type="InterPro" id="IPR036322">
    <property type="entry name" value="WD40_repeat_dom_sf"/>
</dbReference>
<dbReference type="InParanoid" id="G3WPA5"/>
<dbReference type="InterPro" id="IPR001680">
    <property type="entry name" value="WD40_rpt"/>
</dbReference>
<dbReference type="PROSITE" id="PS00678">
    <property type="entry name" value="WD_REPEATS_1"/>
    <property type="match status" value="1"/>
</dbReference>
<accession>G3WPA5</accession>
<evidence type="ECO:0000256" key="9">
    <source>
        <dbReference type="ARBA" id="ARBA00045751"/>
    </source>
</evidence>
<protein>
    <recommendedName>
        <fullName evidence="7">tRNA (34-2'-O)-methyltransferase regulator WDR6</fullName>
    </recommendedName>
    <alternativeName>
        <fullName evidence="8">WD repeat-containing protein 6</fullName>
    </alternativeName>
</protein>
<comment type="function">
    <text evidence="9">Together with methyltransferase FTSJ1, methylates the 2'-O-ribose of nucleotides at position 34 of the tRNA anticodon loop of substrate tRNAs. Required for the correct positioning of the substrate tRNA for methylation. Required to suppress amino acid starvation-induced autophagy. Enhances the STK11/LKB1-induced cell growth suppression activity.</text>
</comment>
<dbReference type="PANTHER" id="PTHR14344">
    <property type="entry name" value="WD REPEAT PROTEIN"/>
    <property type="match status" value="1"/>
</dbReference>
<evidence type="ECO:0000256" key="2">
    <source>
        <dbReference type="ARBA" id="ARBA00022490"/>
    </source>
</evidence>
<comment type="subunit">
    <text evidence="10">Interacts with FTSJ1; the interaction is direct, and required for 2'-O-methylation of position 34 in substrate tRNAs. Interacts with IRS4. Interacts with STK11/LKB1.</text>
</comment>
<keyword evidence="5" id="KW-0677">Repeat</keyword>